<dbReference type="PANTHER" id="PTHR10133">
    <property type="entry name" value="DNA POLYMERASE I"/>
    <property type="match status" value="1"/>
</dbReference>
<evidence type="ECO:0000256" key="12">
    <source>
        <dbReference type="ARBA" id="ARBA00022801"/>
    </source>
</evidence>
<dbReference type="InterPro" id="IPR008918">
    <property type="entry name" value="HhH2"/>
</dbReference>
<evidence type="ECO:0000256" key="5">
    <source>
        <dbReference type="ARBA" id="ARBA00022679"/>
    </source>
</evidence>
<comment type="catalytic activity">
    <reaction evidence="19 21">
        <text>DNA(n) + a 2'-deoxyribonucleoside 5'-triphosphate = DNA(n+1) + diphosphate</text>
        <dbReference type="Rhea" id="RHEA:22508"/>
        <dbReference type="Rhea" id="RHEA-COMP:17339"/>
        <dbReference type="Rhea" id="RHEA-COMP:17340"/>
        <dbReference type="ChEBI" id="CHEBI:33019"/>
        <dbReference type="ChEBI" id="CHEBI:61560"/>
        <dbReference type="ChEBI" id="CHEBI:173112"/>
        <dbReference type="EC" id="2.7.7.7"/>
    </reaction>
</comment>
<dbReference type="NCBIfam" id="NF004397">
    <property type="entry name" value="PRK05755.1"/>
    <property type="match status" value="1"/>
</dbReference>
<dbReference type="FunFam" id="3.40.50.1010:FF:000001">
    <property type="entry name" value="DNA polymerase I"/>
    <property type="match status" value="1"/>
</dbReference>
<dbReference type="SUPFAM" id="SSF88723">
    <property type="entry name" value="PIN domain-like"/>
    <property type="match status" value="1"/>
</dbReference>
<dbReference type="Gene3D" id="3.30.70.370">
    <property type="match status" value="1"/>
</dbReference>
<keyword evidence="13 21" id="KW-0269">Exonuclease</keyword>
<dbReference type="Gene3D" id="1.10.150.20">
    <property type="entry name" value="5' to 3' exonuclease, C-terminal subdomain"/>
    <property type="match status" value="2"/>
</dbReference>
<keyword evidence="9" id="KW-0479">Metal-binding</keyword>
<dbReference type="CDD" id="cd09898">
    <property type="entry name" value="H3TH_53EXO"/>
    <property type="match status" value="1"/>
</dbReference>
<dbReference type="InterPro" id="IPR020045">
    <property type="entry name" value="DNA_polI_H3TH"/>
</dbReference>
<name>A0A106BY01_SHEFR</name>
<dbReference type="FunFam" id="1.10.150.20:FF:000003">
    <property type="entry name" value="DNA polymerase I"/>
    <property type="match status" value="1"/>
</dbReference>
<keyword evidence="18 21" id="KW-0234">DNA repair</keyword>
<dbReference type="SMR" id="A0A106BY01"/>
<evidence type="ECO:0000259" key="22">
    <source>
        <dbReference type="SMART" id="SM00474"/>
    </source>
</evidence>
<evidence type="ECO:0000256" key="7">
    <source>
        <dbReference type="ARBA" id="ARBA00022705"/>
    </source>
</evidence>
<feature type="domain" description="DNA-directed DNA polymerase family A palm" evidence="24">
    <location>
        <begin position="675"/>
        <end position="882"/>
    </location>
</feature>
<evidence type="ECO:0000256" key="6">
    <source>
        <dbReference type="ARBA" id="ARBA00022695"/>
    </source>
</evidence>
<evidence type="ECO:0000313" key="26">
    <source>
        <dbReference type="Proteomes" id="UP000055702"/>
    </source>
</evidence>
<dbReference type="FunFam" id="1.10.150.20:FF:000002">
    <property type="entry name" value="DNA polymerase I"/>
    <property type="match status" value="1"/>
</dbReference>
<dbReference type="InterPro" id="IPR036397">
    <property type="entry name" value="RNaseH_sf"/>
</dbReference>
<dbReference type="Pfam" id="PF02739">
    <property type="entry name" value="5_3_exonuc_N"/>
    <property type="match status" value="1"/>
</dbReference>
<proteinExistence type="inferred from homology"/>
<keyword evidence="7 21" id="KW-0235">DNA replication</keyword>
<dbReference type="SMART" id="SM00482">
    <property type="entry name" value="POLAc"/>
    <property type="match status" value="1"/>
</dbReference>
<accession>A0A106BY01</accession>
<dbReference type="InterPro" id="IPR043502">
    <property type="entry name" value="DNA/RNA_pol_sf"/>
</dbReference>
<comment type="similarity">
    <text evidence="1 21">Belongs to the DNA polymerase type-A family.</text>
</comment>
<dbReference type="PROSITE" id="PS00447">
    <property type="entry name" value="DNA_POLYMERASE_A"/>
    <property type="match status" value="1"/>
</dbReference>
<evidence type="ECO:0000256" key="21">
    <source>
        <dbReference type="RuleBase" id="RU004460"/>
    </source>
</evidence>
<dbReference type="GO" id="GO:0046872">
    <property type="term" value="F:metal ion binding"/>
    <property type="evidence" value="ECO:0007669"/>
    <property type="project" value="UniProtKB-KW"/>
</dbReference>
<evidence type="ECO:0000256" key="11">
    <source>
        <dbReference type="ARBA" id="ARBA00022763"/>
    </source>
</evidence>
<reference evidence="25 26" key="1">
    <citation type="submission" date="2016-01" db="EMBL/GenBank/DDBJ databases">
        <title>Draft genome of the antarctic isolate Shewanella frigidimarina Ag06-30.</title>
        <authorList>
            <person name="Parmeciano Di Noto G."/>
            <person name="Vazquez S."/>
            <person name="Mac Cormack W."/>
            <person name="Iriarte A."/>
            <person name="Quiroga C."/>
        </authorList>
    </citation>
    <scope>NUCLEOTIDE SEQUENCE [LARGE SCALE GENOMIC DNA]</scope>
    <source>
        <strain evidence="25 26">Ag06-30</strain>
    </source>
</reference>
<keyword evidence="10" id="KW-0255">Endonuclease</keyword>
<keyword evidence="5 21" id="KW-0808">Transferase</keyword>
<sequence>MPTIPNNPLILVDGSSYLYRAYYAPPHLTNSKGEATGAVYGVVNMLRSLLSRYSPSHIAVVFDAKGKTFRNDMYGEYKAQRPPMPDDLRNQIEPLHRIIHAMGLPLISISGVEADDVIGTIALQASKEGRATLISTGDKDMAQLVNEHVTLINTMTDTIMGPEEVKTKYGVGPDRIIDFLALMGDKSDNIPGLPGVGEKTALAMLLGMGSVENILADPQSVVEVGFRGSKTMPAKIIENADMLKLSYELATIKTDVELTQDWHQMTVKPQDRDELIKSFGEMEFKRWLAEVLDNKQPRGTISQDSEEEVIVSPTIEAEYETILTMEALDKWIEKLNSAELIAIDTETTSLNYMEAELVGLSFATEAGKAAYLPLAHDYLDAPQQIDKASALEKLRPILEGDTPQKVGQNLKYDMSILANAGISLKGIRFDTMLESYVFNSIASRHDMDGLALKYLGHKNISFEDVAGKGAKQLTFNQVHLDIAGPYAAEDADITLRLHQHLWPRLEKEPELASVFNELELPLIQVLSDVERQGVLIDSMLLSQQSGELAKKLDDLENKAYEIAEEKFNLASPKQLQTLFFEKLGYPIKKKTPKGAPSTAEDVLIELALDYPLPKVILEHRSLAKLKSTYTDKLPLMVNATTGRVHTSYHQANAATGRLSSSEPNLQNIPIRTEEGRRIRQAFIAPAGRKILAADYSQIELRIMAHLSQDAGLLTAFAEGKDIHKATAAEVFGVHFEEVTTEQRRRAKAVNFGLIYGMSAFGLAKQLDIPRNEAQKYIDTYFARYPGVLKYMEETRAIAAELGYVSTLFGRRLYLPEINDRNAMRRQAAERAAINAPMQGTAADIIKKAMIAIHQWINQDTQGEITLIMQVHDELVFEVDEAQAETLKTKVCDLMAQAASLDVTLLAEAGIGDNWDEAH</sequence>
<dbReference type="Gene3D" id="3.40.50.1010">
    <property type="entry name" value="5'-nuclease"/>
    <property type="match status" value="1"/>
</dbReference>
<dbReference type="InterPro" id="IPR002562">
    <property type="entry name" value="3'-5'_exonuclease_dom"/>
</dbReference>
<keyword evidence="6 21" id="KW-0548">Nucleotidyltransferase</keyword>
<dbReference type="InterPro" id="IPR020046">
    <property type="entry name" value="5-3_exonucl_a-hlix_arch_N"/>
</dbReference>
<keyword evidence="17 21" id="KW-0238">DNA-binding</keyword>
<evidence type="ECO:0000256" key="18">
    <source>
        <dbReference type="ARBA" id="ARBA00023204"/>
    </source>
</evidence>
<evidence type="ECO:0000256" key="4">
    <source>
        <dbReference type="ARBA" id="ARBA00020311"/>
    </source>
</evidence>
<comment type="function">
    <text evidence="21">In addition to polymerase activity, this DNA polymerase exhibits 3'-5' and 5'-3' exonuclease activity.</text>
</comment>
<dbReference type="SUPFAM" id="SSF53098">
    <property type="entry name" value="Ribonuclease H-like"/>
    <property type="match status" value="1"/>
</dbReference>
<dbReference type="Proteomes" id="UP000055702">
    <property type="component" value="Unassembled WGS sequence"/>
</dbReference>
<evidence type="ECO:0000256" key="17">
    <source>
        <dbReference type="ARBA" id="ARBA00023125"/>
    </source>
</evidence>
<dbReference type="GO" id="GO:0006261">
    <property type="term" value="P:DNA-templated DNA replication"/>
    <property type="evidence" value="ECO:0007669"/>
    <property type="project" value="UniProtKB-UniRule"/>
</dbReference>
<dbReference type="InterPro" id="IPR019760">
    <property type="entry name" value="DNA-dir_DNA_pol_A_CS"/>
</dbReference>
<dbReference type="InterPro" id="IPR002298">
    <property type="entry name" value="DNA_polymerase_A"/>
</dbReference>
<dbReference type="SMART" id="SM00474">
    <property type="entry name" value="35EXOc"/>
    <property type="match status" value="1"/>
</dbReference>
<dbReference type="GO" id="GO:0008408">
    <property type="term" value="F:3'-5' exonuclease activity"/>
    <property type="evidence" value="ECO:0007669"/>
    <property type="project" value="UniProtKB-UniRule"/>
</dbReference>
<feature type="domain" description="3'-5' exonuclease" evidence="22">
    <location>
        <begin position="319"/>
        <end position="506"/>
    </location>
</feature>
<dbReference type="EC" id="2.7.7.7" evidence="3 20"/>
<evidence type="ECO:0000256" key="8">
    <source>
        <dbReference type="ARBA" id="ARBA00022722"/>
    </source>
</evidence>
<dbReference type="InterPro" id="IPR018320">
    <property type="entry name" value="DNA_polymerase_1"/>
</dbReference>
<comment type="caution">
    <text evidence="25">The sequence shown here is derived from an EMBL/GenBank/DDBJ whole genome shotgun (WGS) entry which is preliminary data.</text>
</comment>
<dbReference type="FunFam" id="3.30.420.10:FF:000026">
    <property type="entry name" value="DNA polymerase I"/>
    <property type="match status" value="1"/>
</dbReference>
<evidence type="ECO:0000256" key="13">
    <source>
        <dbReference type="ARBA" id="ARBA00022839"/>
    </source>
</evidence>
<evidence type="ECO:0000256" key="19">
    <source>
        <dbReference type="ARBA" id="ARBA00049244"/>
    </source>
</evidence>
<dbReference type="FunFam" id="1.20.1060.10:FF:000001">
    <property type="entry name" value="DNA polymerase I"/>
    <property type="match status" value="1"/>
</dbReference>
<dbReference type="GO" id="GO:0003887">
    <property type="term" value="F:DNA-directed DNA polymerase activity"/>
    <property type="evidence" value="ECO:0007669"/>
    <property type="project" value="UniProtKB-UniRule"/>
</dbReference>
<dbReference type="SMART" id="SM00475">
    <property type="entry name" value="53EXOc"/>
    <property type="match status" value="1"/>
</dbReference>
<dbReference type="InterPro" id="IPR029060">
    <property type="entry name" value="PIN-like_dom_sf"/>
</dbReference>
<keyword evidence="12 21" id="KW-0378">Hydrolase</keyword>
<dbReference type="InterPro" id="IPR036279">
    <property type="entry name" value="5-3_exonuclease_C_sf"/>
</dbReference>
<dbReference type="GO" id="GO:0006302">
    <property type="term" value="P:double-strand break repair"/>
    <property type="evidence" value="ECO:0007669"/>
    <property type="project" value="TreeGrafter"/>
</dbReference>
<dbReference type="CDD" id="cd06139">
    <property type="entry name" value="DNA_polA_I_Ecoli_like_exo"/>
    <property type="match status" value="1"/>
</dbReference>
<dbReference type="AlphaFoldDB" id="A0A106BY01"/>
<dbReference type="PANTHER" id="PTHR10133:SF27">
    <property type="entry name" value="DNA POLYMERASE NU"/>
    <property type="match status" value="1"/>
</dbReference>
<dbReference type="EMBL" id="LRDC01000040">
    <property type="protein sequence ID" value="KVX00676.1"/>
    <property type="molecule type" value="Genomic_DNA"/>
</dbReference>
<dbReference type="RefSeq" id="WP_059747044.1">
    <property type="nucleotide sequence ID" value="NZ_LRDC01000040.1"/>
</dbReference>
<dbReference type="SUPFAM" id="SSF56672">
    <property type="entry name" value="DNA/RNA polymerases"/>
    <property type="match status" value="1"/>
</dbReference>
<dbReference type="Gene3D" id="3.30.420.10">
    <property type="entry name" value="Ribonuclease H-like superfamily/Ribonuclease H"/>
    <property type="match status" value="1"/>
</dbReference>
<evidence type="ECO:0000256" key="1">
    <source>
        <dbReference type="ARBA" id="ARBA00007705"/>
    </source>
</evidence>
<evidence type="ECO:0000259" key="23">
    <source>
        <dbReference type="SMART" id="SM00475"/>
    </source>
</evidence>
<gene>
    <name evidence="21" type="primary">polA</name>
    <name evidence="25" type="ORF">AWJ07_07955</name>
</gene>
<evidence type="ECO:0000256" key="10">
    <source>
        <dbReference type="ARBA" id="ARBA00022759"/>
    </source>
</evidence>
<dbReference type="Pfam" id="PF00476">
    <property type="entry name" value="DNA_pol_A"/>
    <property type="match status" value="1"/>
</dbReference>
<dbReference type="PRINTS" id="PR00868">
    <property type="entry name" value="DNAPOLI"/>
</dbReference>
<dbReference type="InterPro" id="IPR002421">
    <property type="entry name" value="5-3_exonuclease"/>
</dbReference>
<dbReference type="GO" id="GO:0003677">
    <property type="term" value="F:DNA binding"/>
    <property type="evidence" value="ECO:0007669"/>
    <property type="project" value="UniProtKB-UniRule"/>
</dbReference>
<dbReference type="Pfam" id="PF01367">
    <property type="entry name" value="5_3_exonuc"/>
    <property type="match status" value="1"/>
</dbReference>
<evidence type="ECO:0000256" key="16">
    <source>
        <dbReference type="ARBA" id="ARBA00022958"/>
    </source>
</evidence>
<evidence type="ECO:0000259" key="24">
    <source>
        <dbReference type="SMART" id="SM00482"/>
    </source>
</evidence>
<comment type="subunit">
    <text evidence="2">Single-chain monomer with multiple functions.</text>
</comment>
<keyword evidence="8" id="KW-0540">Nuclease</keyword>
<keyword evidence="11 21" id="KW-0227">DNA damage</keyword>
<dbReference type="InterPro" id="IPR001098">
    <property type="entry name" value="DNA-dir_DNA_pol_A_palm_dom"/>
</dbReference>
<evidence type="ECO:0000256" key="14">
    <source>
        <dbReference type="ARBA" id="ARBA00022842"/>
    </source>
</evidence>
<keyword evidence="14" id="KW-0460">Magnesium</keyword>
<dbReference type="CDD" id="cd08637">
    <property type="entry name" value="DNA_pol_A_pol_I_C"/>
    <property type="match status" value="1"/>
</dbReference>
<dbReference type="GO" id="GO:0008409">
    <property type="term" value="F:5'-3' exonuclease activity"/>
    <property type="evidence" value="ECO:0007669"/>
    <property type="project" value="UniProtKB-UniRule"/>
</dbReference>
<evidence type="ECO:0000256" key="9">
    <source>
        <dbReference type="ARBA" id="ARBA00022723"/>
    </source>
</evidence>
<dbReference type="GO" id="GO:0004519">
    <property type="term" value="F:endonuclease activity"/>
    <property type="evidence" value="ECO:0007669"/>
    <property type="project" value="UniProtKB-KW"/>
</dbReference>
<evidence type="ECO:0000256" key="3">
    <source>
        <dbReference type="ARBA" id="ARBA00012417"/>
    </source>
</evidence>
<dbReference type="SUPFAM" id="SSF47807">
    <property type="entry name" value="5' to 3' exonuclease, C-terminal subdomain"/>
    <property type="match status" value="1"/>
</dbReference>
<dbReference type="CDD" id="cd09859">
    <property type="entry name" value="PIN_53EXO"/>
    <property type="match status" value="1"/>
</dbReference>
<dbReference type="InterPro" id="IPR012337">
    <property type="entry name" value="RNaseH-like_sf"/>
</dbReference>
<dbReference type="NCBIfam" id="TIGR00593">
    <property type="entry name" value="pola"/>
    <property type="match status" value="1"/>
</dbReference>
<organism evidence="25">
    <name type="scientific">Shewanella frigidimarina</name>
    <dbReference type="NCBI Taxonomy" id="56812"/>
    <lineage>
        <taxon>Bacteria</taxon>
        <taxon>Pseudomonadati</taxon>
        <taxon>Pseudomonadota</taxon>
        <taxon>Gammaproteobacteria</taxon>
        <taxon>Alteromonadales</taxon>
        <taxon>Shewanellaceae</taxon>
        <taxon>Shewanella</taxon>
    </lineage>
</organism>
<protein>
    <recommendedName>
        <fullName evidence="4 20">DNA polymerase I</fullName>
        <ecNumber evidence="3 20">2.7.7.7</ecNumber>
    </recommendedName>
</protein>
<evidence type="ECO:0000256" key="15">
    <source>
        <dbReference type="ARBA" id="ARBA00022932"/>
    </source>
</evidence>
<dbReference type="Pfam" id="PF01612">
    <property type="entry name" value="DNA_pol_A_exo1"/>
    <property type="match status" value="1"/>
</dbReference>
<evidence type="ECO:0000256" key="2">
    <source>
        <dbReference type="ARBA" id="ARBA00011541"/>
    </source>
</evidence>
<keyword evidence="16" id="KW-0630">Potassium</keyword>
<dbReference type="SMART" id="SM00279">
    <property type="entry name" value="HhH2"/>
    <property type="match status" value="1"/>
</dbReference>
<evidence type="ECO:0000256" key="20">
    <source>
        <dbReference type="NCBIfam" id="TIGR00593"/>
    </source>
</evidence>
<keyword evidence="15 21" id="KW-0239">DNA-directed DNA polymerase</keyword>
<dbReference type="Gene3D" id="1.20.1060.10">
    <property type="entry name" value="Taq DNA Polymerase, Chain T, domain 4"/>
    <property type="match status" value="1"/>
</dbReference>
<evidence type="ECO:0000313" key="25">
    <source>
        <dbReference type="EMBL" id="KVX00676.1"/>
    </source>
</evidence>
<feature type="domain" description="5'-3' exonuclease" evidence="23">
    <location>
        <begin position="7"/>
        <end position="268"/>
    </location>
</feature>